<keyword evidence="1" id="KW-0813">Transport</keyword>
<feature type="domain" description="TonB-dependent receptor plug" evidence="5">
    <location>
        <begin position="202"/>
        <end position="306"/>
    </location>
</feature>
<feature type="signal peptide" evidence="3">
    <location>
        <begin position="1"/>
        <end position="17"/>
    </location>
</feature>
<dbReference type="InterPro" id="IPR012910">
    <property type="entry name" value="Plug_dom"/>
</dbReference>
<dbReference type="SUPFAM" id="SSF56935">
    <property type="entry name" value="Porins"/>
    <property type="match status" value="1"/>
</dbReference>
<dbReference type="Gene3D" id="2.170.130.10">
    <property type="entry name" value="TonB-dependent receptor, plug domain"/>
    <property type="match status" value="1"/>
</dbReference>
<keyword evidence="1" id="KW-0812">Transmembrane</keyword>
<evidence type="ECO:0000313" key="6">
    <source>
        <dbReference type="EMBL" id="UYQ91018.1"/>
    </source>
</evidence>
<name>A0ABY6IUX1_9BACT</name>
<evidence type="ECO:0000259" key="4">
    <source>
        <dbReference type="Pfam" id="PF00593"/>
    </source>
</evidence>
<keyword evidence="6" id="KW-0675">Receptor</keyword>
<dbReference type="Gene3D" id="2.60.40.1120">
    <property type="entry name" value="Carboxypeptidase-like, regulatory domain"/>
    <property type="match status" value="1"/>
</dbReference>
<dbReference type="InterPro" id="IPR037066">
    <property type="entry name" value="Plug_dom_sf"/>
</dbReference>
<proteinExistence type="inferred from homology"/>
<dbReference type="Pfam" id="PF13715">
    <property type="entry name" value="CarbopepD_reg_2"/>
    <property type="match status" value="1"/>
</dbReference>
<dbReference type="NCBIfam" id="TIGR04057">
    <property type="entry name" value="SusC_RagA_signa"/>
    <property type="match status" value="1"/>
</dbReference>
<comment type="subcellular location">
    <subcellularLocation>
        <location evidence="1">Cell outer membrane</location>
        <topology evidence="1">Multi-pass membrane protein</topology>
    </subcellularLocation>
</comment>
<keyword evidence="7" id="KW-1185">Reference proteome</keyword>
<dbReference type="InterPro" id="IPR039426">
    <property type="entry name" value="TonB-dep_rcpt-like"/>
</dbReference>
<evidence type="ECO:0000256" key="3">
    <source>
        <dbReference type="SAM" id="SignalP"/>
    </source>
</evidence>
<reference evidence="6" key="1">
    <citation type="submission" date="2022-10" db="EMBL/GenBank/DDBJ databases">
        <title>Chitinophaga sp. nov., isolated from soil.</title>
        <authorList>
            <person name="Jeon C.O."/>
        </authorList>
    </citation>
    <scope>NUCLEOTIDE SEQUENCE</scope>
    <source>
        <strain evidence="6">R8</strain>
    </source>
</reference>
<organism evidence="6 7">
    <name type="scientific">Chitinophaga horti</name>
    <dbReference type="NCBI Taxonomy" id="2920382"/>
    <lineage>
        <taxon>Bacteria</taxon>
        <taxon>Pseudomonadati</taxon>
        <taxon>Bacteroidota</taxon>
        <taxon>Chitinophagia</taxon>
        <taxon>Chitinophagales</taxon>
        <taxon>Chitinophagaceae</taxon>
        <taxon>Chitinophaga</taxon>
    </lineage>
</organism>
<dbReference type="PROSITE" id="PS52016">
    <property type="entry name" value="TONB_DEPENDENT_REC_3"/>
    <property type="match status" value="1"/>
</dbReference>
<dbReference type="InterPro" id="IPR023996">
    <property type="entry name" value="TonB-dep_OMP_SusC/RagA"/>
</dbReference>
<gene>
    <name evidence="6" type="ORF">MKQ68_13035</name>
</gene>
<dbReference type="Proteomes" id="UP001162741">
    <property type="component" value="Chromosome"/>
</dbReference>
<comment type="similarity">
    <text evidence="1 2">Belongs to the TonB-dependent receptor family.</text>
</comment>
<dbReference type="InterPro" id="IPR000531">
    <property type="entry name" value="Beta-barrel_TonB"/>
</dbReference>
<keyword evidence="1" id="KW-0998">Cell outer membrane</keyword>
<dbReference type="SUPFAM" id="SSF49464">
    <property type="entry name" value="Carboxypeptidase regulatory domain-like"/>
    <property type="match status" value="1"/>
</dbReference>
<feature type="chain" id="PRO_5045386543" evidence="3">
    <location>
        <begin position="18"/>
        <end position="1100"/>
    </location>
</feature>
<dbReference type="NCBIfam" id="TIGR04056">
    <property type="entry name" value="OMP_RagA_SusC"/>
    <property type="match status" value="1"/>
</dbReference>
<keyword evidence="2" id="KW-0798">TonB box</keyword>
<accession>A0ABY6IUX1</accession>
<evidence type="ECO:0000256" key="1">
    <source>
        <dbReference type="PROSITE-ProRule" id="PRU01360"/>
    </source>
</evidence>
<evidence type="ECO:0000259" key="5">
    <source>
        <dbReference type="Pfam" id="PF07715"/>
    </source>
</evidence>
<keyword evidence="3" id="KW-0732">Signal</keyword>
<keyword evidence="1 2" id="KW-0472">Membrane</keyword>
<dbReference type="InterPro" id="IPR008969">
    <property type="entry name" value="CarboxyPept-like_regulatory"/>
</dbReference>
<dbReference type="Pfam" id="PF07715">
    <property type="entry name" value="Plug"/>
    <property type="match status" value="1"/>
</dbReference>
<evidence type="ECO:0000313" key="7">
    <source>
        <dbReference type="Proteomes" id="UP001162741"/>
    </source>
</evidence>
<sequence length="1100" mass="121258">MRWTAIIMLAACLSVSAKGVSQQVSLSVKNAPLNSVFMAIQQQTGLSFLCEEELVEKAPPITLHVRNGELGAVIERCFAGTPITWSLVEKTIVIKRKPVMRNIVADTAVVIAGTVTNAKGEVLIGATIKQKNTLNGVTANEKGYYMLKVPPHSTIVISSIGYLPQEQPVGTERTINVVLQEDKKALDEVVVVAYGQKQRKIATLGAQSSLSVQELKQPVANITTVLAGRISGIVGVQRSAEPGLDGADLWIRGIATLNSDASRPMIMVDGVERSFNNLDPNDIESFTILKDASSTSVYGVKGANGVILITTKRGRAGKTDINIDFYQGITNFTRVPDIADGVTYMQMANEASVTRGGTPIFSEEAIRKTHTQEDPYLFPNVNWMNELFNKFGNNRKANLNIRGGSDKATYYVSASFYDEKGLFKTDNLQKYDSKIAFTRYNFTSSLNIKATKTTNIDLNIKGWISNGNYPGTGTSDIFAKAFDTYPILYPVMYPDGKEPFTSTGGGASNPYALLTNRGYVTTYGNQINSDISVRQDLSGWTKGLSARMLYSFDAANENRMSRTKSPYTYYARNRDANGDLVYERTDNNSGSEYLGFSRSSGGSRQFYFEGALNYDNTFGLHNVGGLLLYNQNDRISATAGDLIGSLPYRSLGMVARATYGYDDRYLAEVSFGYNGAENFAPDKRFGAFPSVALGWVISNEKFFSTLTPYVQLLKLRGSYGIVGNSNLIGGRRFAYIGTTKNLGQFYYGQDRGNGISGIEIQDYPASVTWETSKDLNIGIEFRTLNNALTIQADYFDRKRTNIFLQRSAVPATTGLQSSLLGNLGAANSNGVDLSVEYNKAWHDFSLSARGTLTYNRNEVIENDEPIQPYPWLERRGQAIGQRFGYIAEGYYTQAEIDDKTVARTTGVVQAGDIKFRDVNKDGVIDQNDQMPIGRHAVPQLIYGFGTTLSYKGFSLGAFWQGAGLVDFYLGDSEFMPFKSGAAKGTPYANIKDRWTVENPDQNAFYPRLAYGSGLNFNYGATNSHWVMKGDFLRLKTLDFGYTLPKGSLSKLAVQRLRIYFIGYNLLTFSPFKLYDPELGSGSGTRYPNIKTYSVGFNVSF</sequence>
<keyword evidence="1" id="KW-1134">Transmembrane beta strand</keyword>
<evidence type="ECO:0000256" key="2">
    <source>
        <dbReference type="RuleBase" id="RU003357"/>
    </source>
</evidence>
<dbReference type="EMBL" id="CP107006">
    <property type="protein sequence ID" value="UYQ91018.1"/>
    <property type="molecule type" value="Genomic_DNA"/>
</dbReference>
<protein>
    <submittedName>
        <fullName evidence="6">TonB-dependent receptor</fullName>
    </submittedName>
</protein>
<dbReference type="InterPro" id="IPR023997">
    <property type="entry name" value="TonB-dep_OMP_SusC/RagA_CS"/>
</dbReference>
<dbReference type="RefSeq" id="WP_264279510.1">
    <property type="nucleotide sequence ID" value="NZ_CP107006.1"/>
</dbReference>
<dbReference type="Pfam" id="PF00593">
    <property type="entry name" value="TonB_dep_Rec_b-barrel"/>
    <property type="match status" value="1"/>
</dbReference>
<feature type="domain" description="TonB-dependent receptor-like beta-barrel" evidence="4">
    <location>
        <begin position="508"/>
        <end position="882"/>
    </location>
</feature>